<evidence type="ECO:0000256" key="10">
    <source>
        <dbReference type="SAM" id="SignalP"/>
    </source>
</evidence>
<evidence type="ECO:0000256" key="5">
    <source>
        <dbReference type="ARBA" id="ARBA00022729"/>
    </source>
</evidence>
<protein>
    <submittedName>
        <fullName evidence="11">Alpha/beta hydrolase family protein</fullName>
    </submittedName>
</protein>
<reference evidence="11 12" key="1">
    <citation type="journal article" date="2016" name="Front. Microbiol.">
        <title>Comparative Genomic Analysis Reveals a Diverse Repertoire of Genes Involved in Prokaryote-Eukaryote Interactions within the Pseudovibrio Genus.</title>
        <authorList>
            <person name="Romano S."/>
            <person name="Fernandez-Guerra A."/>
            <person name="Reen F.J."/>
            <person name="Glockner F.O."/>
            <person name="Crowley S.P."/>
            <person name="O'Sullivan O."/>
            <person name="Cotter P.D."/>
            <person name="Adams C."/>
            <person name="Dobson A.D."/>
            <person name="O'Gara F."/>
        </authorList>
    </citation>
    <scope>NUCLEOTIDE SEQUENCE [LARGE SCALE GENOMIC DNA]</scope>
    <source>
        <strain evidence="11 12">Ad2</strain>
    </source>
</reference>
<evidence type="ECO:0000256" key="9">
    <source>
        <dbReference type="ARBA" id="ARBA00025250"/>
    </source>
</evidence>
<keyword evidence="7" id="KW-0119">Carbohydrate metabolism</keyword>
<sequence length="278" mass="30353">MGMSLLTSVITFASVAFSSLTPNVSMADEAGCGVNTPCQVESGEYYIALPDKPADVGQIGAIIYLHGWKGKASQAVNNKALRRLANELGVALVVPQGVGGSWSYPGSPSQDRDEFAFFDEMLSDVSDRFPVDRDKILLAGFSMGGSMVWNLACYQGENYAGFAPIAGAFWDPIPQECPSPLTNLYHTHGIEDKTVPMVGRAIGANWRQSDVFDSLDVWKRQAGLYRTEPTSVIAGDLECDVWSSEGEKLELCLHDGGHSMKANWIRRAWLDLANTKHW</sequence>
<evidence type="ECO:0000256" key="1">
    <source>
        <dbReference type="ARBA" id="ARBA00004613"/>
    </source>
</evidence>
<accession>A0A165YUK1</accession>
<keyword evidence="5 10" id="KW-0732">Signal</keyword>
<dbReference type="InterPro" id="IPR043595">
    <property type="entry name" value="FaeB/C/D"/>
</dbReference>
<evidence type="ECO:0000256" key="3">
    <source>
        <dbReference type="ARBA" id="ARBA00022525"/>
    </source>
</evidence>
<dbReference type="InterPro" id="IPR000801">
    <property type="entry name" value="Esterase-like"/>
</dbReference>
<comment type="caution">
    <text evidence="11">The sequence shown here is derived from an EMBL/GenBank/DDBJ whole genome shotgun (WGS) entry which is preliminary data.</text>
</comment>
<dbReference type="STRING" id="989403.SAMN05421798_102707"/>
<keyword evidence="3" id="KW-0964">Secreted</keyword>
<dbReference type="GO" id="GO:0005576">
    <property type="term" value="C:extracellular region"/>
    <property type="evidence" value="ECO:0007669"/>
    <property type="project" value="UniProtKB-SubCell"/>
</dbReference>
<comment type="function">
    <text evidence="9">Involved in degradation of plant cell walls. Hydrolyzes the feruloyl-arabinose ester bond in arabinoxylans, and the feruloyl-galactose ester bond in pectin. Active against paranitrophenyl-acetate, methyl ferulate and wheat arabinoxylan.</text>
</comment>
<evidence type="ECO:0000313" key="12">
    <source>
        <dbReference type="Proteomes" id="UP000076577"/>
    </source>
</evidence>
<evidence type="ECO:0000256" key="7">
    <source>
        <dbReference type="ARBA" id="ARBA00023277"/>
    </source>
</evidence>
<dbReference type="Proteomes" id="UP000076577">
    <property type="component" value="Unassembled WGS sequence"/>
</dbReference>
<name>A0A165YUK1_9HYPH</name>
<dbReference type="Gene3D" id="3.40.50.1820">
    <property type="entry name" value="alpha/beta hydrolase"/>
    <property type="match status" value="1"/>
</dbReference>
<dbReference type="SUPFAM" id="SSF53474">
    <property type="entry name" value="alpha/beta-Hydrolases"/>
    <property type="match status" value="1"/>
</dbReference>
<gene>
    <name evidence="11" type="ORF">PsAD2_02000</name>
</gene>
<evidence type="ECO:0000313" key="11">
    <source>
        <dbReference type="EMBL" id="KZL19249.1"/>
    </source>
</evidence>
<dbReference type="Pfam" id="PF00756">
    <property type="entry name" value="Esterase"/>
    <property type="match status" value="1"/>
</dbReference>
<evidence type="ECO:0000256" key="6">
    <source>
        <dbReference type="ARBA" id="ARBA00022801"/>
    </source>
</evidence>
<dbReference type="GO" id="GO:0030600">
    <property type="term" value="F:feruloyl esterase activity"/>
    <property type="evidence" value="ECO:0007669"/>
    <property type="project" value="InterPro"/>
</dbReference>
<dbReference type="InterPro" id="IPR029058">
    <property type="entry name" value="AB_hydrolase_fold"/>
</dbReference>
<evidence type="ECO:0000256" key="4">
    <source>
        <dbReference type="ARBA" id="ARBA00022651"/>
    </source>
</evidence>
<evidence type="ECO:0000256" key="8">
    <source>
        <dbReference type="ARBA" id="ARBA00023326"/>
    </source>
</evidence>
<dbReference type="GO" id="GO:0045493">
    <property type="term" value="P:xylan catabolic process"/>
    <property type="evidence" value="ECO:0007669"/>
    <property type="project" value="UniProtKB-KW"/>
</dbReference>
<comment type="similarity">
    <text evidence="2">Belongs to the faeC family.</text>
</comment>
<feature type="signal peptide" evidence="10">
    <location>
        <begin position="1"/>
        <end position="27"/>
    </location>
</feature>
<organism evidence="11 12">
    <name type="scientific">Pseudovibrio axinellae</name>
    <dbReference type="NCBI Taxonomy" id="989403"/>
    <lineage>
        <taxon>Bacteria</taxon>
        <taxon>Pseudomonadati</taxon>
        <taxon>Pseudomonadota</taxon>
        <taxon>Alphaproteobacteria</taxon>
        <taxon>Hyphomicrobiales</taxon>
        <taxon>Stappiaceae</taxon>
        <taxon>Pseudovibrio</taxon>
    </lineage>
</organism>
<keyword evidence="6 11" id="KW-0378">Hydrolase</keyword>
<dbReference type="PANTHER" id="PTHR38050">
    <property type="match status" value="1"/>
</dbReference>
<evidence type="ECO:0000256" key="2">
    <source>
        <dbReference type="ARBA" id="ARBA00010278"/>
    </source>
</evidence>
<proteinExistence type="inferred from homology"/>
<keyword evidence="8" id="KW-0624">Polysaccharide degradation</keyword>
<comment type="subcellular location">
    <subcellularLocation>
        <location evidence="1">Secreted</location>
    </subcellularLocation>
</comment>
<dbReference type="PATRIC" id="fig|989403.3.peg.2139"/>
<dbReference type="EMBL" id="LMCB01000015">
    <property type="protein sequence ID" value="KZL19249.1"/>
    <property type="molecule type" value="Genomic_DNA"/>
</dbReference>
<dbReference type="OrthoDB" id="9805640at2"/>
<feature type="chain" id="PRO_5007869566" evidence="10">
    <location>
        <begin position="28"/>
        <end position="278"/>
    </location>
</feature>
<keyword evidence="12" id="KW-1185">Reference proteome</keyword>
<keyword evidence="4" id="KW-0858">Xylan degradation</keyword>
<dbReference type="PANTHER" id="PTHR38050:SF1">
    <property type="entry name" value="FERULOYL ESTERASE C"/>
    <property type="match status" value="1"/>
</dbReference>
<dbReference type="AlphaFoldDB" id="A0A165YUK1"/>